<feature type="domain" description="HTH lysR-type" evidence="5">
    <location>
        <begin position="1"/>
        <end position="58"/>
    </location>
</feature>
<dbReference type="SUPFAM" id="SSF53850">
    <property type="entry name" value="Periplasmic binding protein-like II"/>
    <property type="match status" value="1"/>
</dbReference>
<dbReference type="SUPFAM" id="SSF46785">
    <property type="entry name" value="Winged helix' DNA-binding domain"/>
    <property type="match status" value="1"/>
</dbReference>
<keyword evidence="3" id="KW-0238">DNA-binding</keyword>
<evidence type="ECO:0000256" key="4">
    <source>
        <dbReference type="ARBA" id="ARBA00023163"/>
    </source>
</evidence>
<comment type="caution">
    <text evidence="6">The sequence shown here is derived from an EMBL/GenBank/DDBJ whole genome shotgun (WGS) entry which is preliminary data.</text>
</comment>
<dbReference type="InterPro" id="IPR036388">
    <property type="entry name" value="WH-like_DNA-bd_sf"/>
</dbReference>
<evidence type="ECO:0000256" key="2">
    <source>
        <dbReference type="ARBA" id="ARBA00023015"/>
    </source>
</evidence>
<gene>
    <name evidence="6" type="primary">catM</name>
    <name evidence="6" type="ORF">Hsar01_02284</name>
</gene>
<dbReference type="InterPro" id="IPR036390">
    <property type="entry name" value="WH_DNA-bd_sf"/>
</dbReference>
<name>A0ABP9UNQ1_9BACT</name>
<dbReference type="PROSITE" id="PS50931">
    <property type="entry name" value="HTH_LYSR"/>
    <property type="match status" value="1"/>
</dbReference>
<dbReference type="PANTHER" id="PTHR30346:SF28">
    <property type="entry name" value="HTH-TYPE TRANSCRIPTIONAL REGULATOR CYNR"/>
    <property type="match status" value="1"/>
</dbReference>
<dbReference type="Pfam" id="PF00126">
    <property type="entry name" value="HTH_1"/>
    <property type="match status" value="1"/>
</dbReference>
<dbReference type="Gene3D" id="3.40.190.290">
    <property type="match status" value="1"/>
</dbReference>
<dbReference type="Proteomes" id="UP001476282">
    <property type="component" value="Unassembled WGS sequence"/>
</dbReference>
<proteinExistence type="inferred from homology"/>
<dbReference type="PANTHER" id="PTHR30346">
    <property type="entry name" value="TRANSCRIPTIONAL DUAL REGULATOR HCAR-RELATED"/>
    <property type="match status" value="1"/>
</dbReference>
<protein>
    <submittedName>
        <fullName evidence="6">HTH-type transcriptional regulator CatM</fullName>
    </submittedName>
</protein>
<evidence type="ECO:0000256" key="3">
    <source>
        <dbReference type="ARBA" id="ARBA00023125"/>
    </source>
</evidence>
<evidence type="ECO:0000313" key="7">
    <source>
        <dbReference type="Proteomes" id="UP001476282"/>
    </source>
</evidence>
<evidence type="ECO:0000313" key="6">
    <source>
        <dbReference type="EMBL" id="GAA5483057.1"/>
    </source>
</evidence>
<dbReference type="EMBL" id="BAABRI010000011">
    <property type="protein sequence ID" value="GAA5483057.1"/>
    <property type="molecule type" value="Genomic_DNA"/>
</dbReference>
<comment type="similarity">
    <text evidence="1">Belongs to the LysR transcriptional regulatory family.</text>
</comment>
<reference evidence="6 7" key="1">
    <citation type="submission" date="2024-02" db="EMBL/GenBank/DDBJ databases">
        <title>Haloferula sargassicola NBRC 104335.</title>
        <authorList>
            <person name="Ichikawa N."/>
            <person name="Katano-Makiyama Y."/>
            <person name="Hidaka K."/>
        </authorList>
    </citation>
    <scope>NUCLEOTIDE SEQUENCE [LARGE SCALE GENOMIC DNA]</scope>
    <source>
        <strain evidence="6 7">NBRC 104335</strain>
    </source>
</reference>
<dbReference type="CDD" id="cd08414">
    <property type="entry name" value="PBP2_LTTR_aromatics_like"/>
    <property type="match status" value="1"/>
</dbReference>
<dbReference type="Pfam" id="PF03466">
    <property type="entry name" value="LysR_substrate"/>
    <property type="match status" value="1"/>
</dbReference>
<keyword evidence="4" id="KW-0804">Transcription</keyword>
<keyword evidence="7" id="KW-1185">Reference proteome</keyword>
<accession>A0ABP9UNQ1</accession>
<dbReference type="Gene3D" id="1.10.10.10">
    <property type="entry name" value="Winged helix-like DNA-binding domain superfamily/Winged helix DNA-binding domain"/>
    <property type="match status" value="1"/>
</dbReference>
<sequence>MDSKLVRAFLAVVDAGSITAAARKLGLTQPALSRRIQALEEELGVPLLERGAHSVSISPAGRVLERDGRKWLAMGAQVRQRVVSAGLGESLRVGYSPSLAGDLLGPALERFSQLHPRVRVQLSDLSTAEMKDALKEGDLDLIVTVPDPSDGAGIHWEPVLQRELRLAVSLGHRLAKLDRVAVSELAEESLLMFAREGYPDYWRRVGAFFAEQGISPRVVGEFDGLSSLSMAVQAGIGVALMADRGPDRSLPGLTLLSLHPDPQPICVSAGWRNEPQAPARVLIEELKRSAAGG</sequence>
<organism evidence="6 7">
    <name type="scientific">Haloferula sargassicola</name>
    <dbReference type="NCBI Taxonomy" id="490096"/>
    <lineage>
        <taxon>Bacteria</taxon>
        <taxon>Pseudomonadati</taxon>
        <taxon>Verrucomicrobiota</taxon>
        <taxon>Verrucomicrobiia</taxon>
        <taxon>Verrucomicrobiales</taxon>
        <taxon>Verrucomicrobiaceae</taxon>
        <taxon>Haloferula</taxon>
    </lineage>
</organism>
<dbReference type="RefSeq" id="WP_353567181.1">
    <property type="nucleotide sequence ID" value="NZ_BAABRI010000011.1"/>
</dbReference>
<dbReference type="PRINTS" id="PR00039">
    <property type="entry name" value="HTHLYSR"/>
</dbReference>
<keyword evidence="2" id="KW-0805">Transcription regulation</keyword>
<dbReference type="InterPro" id="IPR005119">
    <property type="entry name" value="LysR_subst-bd"/>
</dbReference>
<dbReference type="InterPro" id="IPR000847">
    <property type="entry name" value="LysR_HTH_N"/>
</dbReference>
<evidence type="ECO:0000259" key="5">
    <source>
        <dbReference type="PROSITE" id="PS50931"/>
    </source>
</evidence>
<evidence type="ECO:0000256" key="1">
    <source>
        <dbReference type="ARBA" id="ARBA00009437"/>
    </source>
</evidence>